<dbReference type="Gene3D" id="3.30.450.40">
    <property type="match status" value="1"/>
</dbReference>
<keyword evidence="1" id="KW-0812">Transmembrane</keyword>
<dbReference type="AlphaFoldDB" id="A0A419SDF8"/>
<reference evidence="2 3" key="1">
    <citation type="submission" date="2016-08" db="EMBL/GenBank/DDBJ databases">
        <title>Novel Firmicute Genomes.</title>
        <authorList>
            <person name="Poppleton D.I."/>
            <person name="Gribaldo S."/>
        </authorList>
    </citation>
    <scope>NUCLEOTIDE SEQUENCE [LARGE SCALE GENOMIC DNA]</scope>
    <source>
        <strain evidence="2 3">RAOx-1</strain>
    </source>
</reference>
<dbReference type="OrthoDB" id="2455594at2"/>
<dbReference type="RefSeq" id="WP_120191181.1">
    <property type="nucleotide sequence ID" value="NZ_MCHY01000013.1"/>
</dbReference>
<accession>A0A419SDF8</accession>
<sequence>MSDFWKELFARMPDWLLNTAALVIIAAVIIMLFWFILAARKFSETMGNENRVIQLQDDLIIERKQSQINEDISSQAVTTLQNMKNYISALNDIRFSFTYEDPNIYTYKVTSLIQRLIDGLAADVKLSPGERHRCGVWLENNGILKLRYASSGFPENYIGVRELSIEHSLAGKSFRRKQTVKYTDVTEEEDWEKNPASSSDYTALICIPMAGWGVLTIDALKPMRDEVSIIGELYGALIESAVIEFLINDSMANEAAASKEVISEEE</sequence>
<organism evidence="2 3">
    <name type="scientific">Ammoniphilus oxalaticus</name>
    <dbReference type="NCBI Taxonomy" id="66863"/>
    <lineage>
        <taxon>Bacteria</taxon>
        <taxon>Bacillati</taxon>
        <taxon>Bacillota</taxon>
        <taxon>Bacilli</taxon>
        <taxon>Bacillales</taxon>
        <taxon>Paenibacillaceae</taxon>
        <taxon>Aneurinibacillus group</taxon>
        <taxon>Ammoniphilus</taxon>
    </lineage>
</organism>
<protein>
    <recommendedName>
        <fullName evidence="4">GAF domain-containing protein</fullName>
    </recommendedName>
</protein>
<evidence type="ECO:0000256" key="1">
    <source>
        <dbReference type="SAM" id="Phobius"/>
    </source>
</evidence>
<dbReference type="EMBL" id="MCHY01000013">
    <property type="protein sequence ID" value="RKD21111.1"/>
    <property type="molecule type" value="Genomic_DNA"/>
</dbReference>
<dbReference type="SUPFAM" id="SSF55781">
    <property type="entry name" value="GAF domain-like"/>
    <property type="match status" value="1"/>
</dbReference>
<dbReference type="Proteomes" id="UP000284219">
    <property type="component" value="Unassembled WGS sequence"/>
</dbReference>
<name>A0A419SDF8_9BACL</name>
<keyword evidence="1" id="KW-0472">Membrane</keyword>
<feature type="transmembrane region" description="Helical" evidence="1">
    <location>
        <begin position="15"/>
        <end position="37"/>
    </location>
</feature>
<evidence type="ECO:0008006" key="4">
    <source>
        <dbReference type="Google" id="ProtNLM"/>
    </source>
</evidence>
<evidence type="ECO:0000313" key="3">
    <source>
        <dbReference type="Proteomes" id="UP000284219"/>
    </source>
</evidence>
<keyword evidence="3" id="KW-1185">Reference proteome</keyword>
<comment type="caution">
    <text evidence="2">The sequence shown here is derived from an EMBL/GenBank/DDBJ whole genome shotgun (WGS) entry which is preliminary data.</text>
</comment>
<dbReference type="InterPro" id="IPR029016">
    <property type="entry name" value="GAF-like_dom_sf"/>
</dbReference>
<gene>
    <name evidence="2" type="ORF">BEP19_15670</name>
</gene>
<keyword evidence="1" id="KW-1133">Transmembrane helix</keyword>
<proteinExistence type="predicted"/>
<evidence type="ECO:0000313" key="2">
    <source>
        <dbReference type="EMBL" id="RKD21111.1"/>
    </source>
</evidence>